<comment type="caution">
    <text evidence="2">The sequence shown here is derived from an EMBL/GenBank/DDBJ whole genome shotgun (WGS) entry which is preliminary data.</text>
</comment>
<feature type="domain" description="Integrase catalytic" evidence="1">
    <location>
        <begin position="80"/>
        <end position="159"/>
    </location>
</feature>
<dbReference type="InterPro" id="IPR036397">
    <property type="entry name" value="RNaseH_sf"/>
</dbReference>
<dbReference type="Proteomes" id="UP000683360">
    <property type="component" value="Unassembled WGS sequence"/>
</dbReference>
<dbReference type="AlphaFoldDB" id="A0A8S3S2P4"/>
<organism evidence="2 3">
    <name type="scientific">Mytilus edulis</name>
    <name type="common">Blue mussel</name>
    <dbReference type="NCBI Taxonomy" id="6550"/>
    <lineage>
        <taxon>Eukaryota</taxon>
        <taxon>Metazoa</taxon>
        <taxon>Spiralia</taxon>
        <taxon>Lophotrochozoa</taxon>
        <taxon>Mollusca</taxon>
        <taxon>Bivalvia</taxon>
        <taxon>Autobranchia</taxon>
        <taxon>Pteriomorphia</taxon>
        <taxon>Mytilida</taxon>
        <taxon>Mytiloidea</taxon>
        <taxon>Mytilidae</taxon>
        <taxon>Mytilinae</taxon>
        <taxon>Mytilus</taxon>
    </lineage>
</organism>
<evidence type="ECO:0000313" key="3">
    <source>
        <dbReference type="Proteomes" id="UP000683360"/>
    </source>
</evidence>
<dbReference type="InterPro" id="IPR012337">
    <property type="entry name" value="RNaseH-like_sf"/>
</dbReference>
<gene>
    <name evidence="2" type="ORF">MEDL_27168</name>
</gene>
<name>A0A8S3S2P4_MYTED</name>
<dbReference type="PANTHER" id="PTHR46791">
    <property type="entry name" value="EXPRESSED PROTEIN"/>
    <property type="match status" value="1"/>
</dbReference>
<protein>
    <recommendedName>
        <fullName evidence="1">Integrase catalytic domain-containing protein</fullName>
    </recommendedName>
</protein>
<dbReference type="Gene3D" id="3.30.420.10">
    <property type="entry name" value="Ribonuclease H-like superfamily/Ribonuclease H"/>
    <property type="match status" value="1"/>
</dbReference>
<dbReference type="PANTHER" id="PTHR46791:SF4">
    <property type="match status" value="1"/>
</dbReference>
<dbReference type="OrthoDB" id="6285084at2759"/>
<dbReference type="GO" id="GO:0015074">
    <property type="term" value="P:DNA integration"/>
    <property type="evidence" value="ECO:0007669"/>
    <property type="project" value="InterPro"/>
</dbReference>
<reference evidence="2" key="1">
    <citation type="submission" date="2021-03" db="EMBL/GenBank/DDBJ databases">
        <authorList>
            <person name="Bekaert M."/>
        </authorList>
    </citation>
    <scope>NUCLEOTIDE SEQUENCE</scope>
</reference>
<dbReference type="InterPro" id="IPR001584">
    <property type="entry name" value="Integrase_cat-core"/>
</dbReference>
<dbReference type="InterPro" id="IPR058913">
    <property type="entry name" value="Integrase_dom_put"/>
</dbReference>
<keyword evidence="3" id="KW-1185">Reference proteome</keyword>
<dbReference type="EMBL" id="CAJPWZ010001343">
    <property type="protein sequence ID" value="CAG2213245.1"/>
    <property type="molecule type" value="Genomic_DNA"/>
</dbReference>
<accession>A0A8S3S2P4</accession>
<evidence type="ECO:0000313" key="2">
    <source>
        <dbReference type="EMBL" id="CAG2213245.1"/>
    </source>
</evidence>
<dbReference type="SUPFAM" id="SSF53098">
    <property type="entry name" value="Ribonuclease H-like"/>
    <property type="match status" value="1"/>
</dbReference>
<proteinExistence type="predicted"/>
<sequence>MAESEMLKVLRKVGLLHVREMFDKEKITPNIVSMLSKHELEYLGVTIPAHMMTLRMECIKIYFAGTQERKTGRLHRRVYNVMAPNHLWHIDTNHKLVRWRFIILGGVDGFSRLIMFLHCRDNNTSATVLSSFLSGVANFGIPLRVRSDKGLENVSVADFMLTKHGDGSMITGPSTHNQRIERLWRDVYEGVLCYSYNLFYHLEDQGVLDPLHELHLVALHYIYMDEINLIFGLKLGQAIE</sequence>
<dbReference type="PROSITE" id="PS50994">
    <property type="entry name" value="INTEGRASE"/>
    <property type="match status" value="1"/>
</dbReference>
<dbReference type="Pfam" id="PF24764">
    <property type="entry name" value="rva_4"/>
    <property type="match status" value="1"/>
</dbReference>
<evidence type="ECO:0000259" key="1">
    <source>
        <dbReference type="PROSITE" id="PS50994"/>
    </source>
</evidence>
<dbReference type="GO" id="GO:0003676">
    <property type="term" value="F:nucleic acid binding"/>
    <property type="evidence" value="ECO:0007669"/>
    <property type="project" value="InterPro"/>
</dbReference>